<dbReference type="EMBL" id="CP015970">
    <property type="protein sequence ID" value="AOZ46322.1"/>
    <property type="molecule type" value="Genomic_DNA"/>
</dbReference>
<feature type="domain" description="SWIM-type" evidence="2">
    <location>
        <begin position="53"/>
        <end position="86"/>
    </location>
</feature>
<proteinExistence type="predicted"/>
<evidence type="ECO:0000256" key="1">
    <source>
        <dbReference type="PROSITE-ProRule" id="PRU00325"/>
    </source>
</evidence>
<reference evidence="3 4" key="1">
    <citation type="journal article" date="2016" name="Plant Dis.">
        <title>Improved production of propionic acid using genome shuffling.</title>
        <authorList>
            <person name="Luna-Flores C.H."/>
            <person name="Palfreyman R.W."/>
            <person name="Kromer J.O."/>
            <person name="Nielsen L.K."/>
            <person name="Marcellin E."/>
        </authorList>
    </citation>
    <scope>NUCLEOTIDE SEQUENCE [LARGE SCALE GENOMIC DNA]</scope>
    <source>
        <strain evidence="3 4">F3E8</strain>
    </source>
</reference>
<organism evidence="3 4">
    <name type="scientific">Acidipropionibacterium acidipropionici</name>
    <dbReference type="NCBI Taxonomy" id="1748"/>
    <lineage>
        <taxon>Bacteria</taxon>
        <taxon>Bacillati</taxon>
        <taxon>Actinomycetota</taxon>
        <taxon>Actinomycetes</taxon>
        <taxon>Propionibacteriales</taxon>
        <taxon>Propionibacteriaceae</taxon>
        <taxon>Acidipropionibacterium</taxon>
    </lineage>
</organism>
<keyword evidence="1" id="KW-0862">Zinc</keyword>
<evidence type="ECO:0000313" key="3">
    <source>
        <dbReference type="EMBL" id="AOZ46322.1"/>
    </source>
</evidence>
<evidence type="ECO:0000313" key="4">
    <source>
        <dbReference type="Proteomes" id="UP000178666"/>
    </source>
</evidence>
<keyword evidence="1" id="KW-0479">Metal-binding</keyword>
<dbReference type="PROSITE" id="PS50966">
    <property type="entry name" value="ZF_SWIM"/>
    <property type="match status" value="1"/>
</dbReference>
<sequence>MMRADLTALDQDALAALTNRGLVKRAARLAEEPATRCRADDDGTVTCDFGDGARAVIDSSGLEGARCSCAATGLCRHILAAVLSYRASLPPTAPEASPEGWTPSCVDDEELVRRYGTAVLEAARSRIASGLVAVVLRPDPSCPAVGANAAAVELPSTTVRFLVPGDLGAAHTDVDAAARAEQITVAVLAWRLADHQDPSSRRVELSLGGVASAATRTDDLTGIARIVLSDGVRQSAGTLTQRLAAARARLDRAGLRWAVAVADDLSDQLSAYATGHSGYSRGITAELLAESHARAQAAGALGAAAVLGSGVAASTPMRRVRLVGLGARVSRSDDDGSSVEGPVTVTTDIFLGDVDSAVVVALRTRTHQPSEDAPHSTAGNRAGGVRIGDLARGSLVTESASRSVARMLSLANSRVAKTTVTTPPQIWARALPPGLVVSDYSEALEQLAARSFRLVRPRVTAESVRAVEVAEVGPIGYSPGDQLLTADVTDADGHRAQVVARYRPAAPAGLDALATALASGHQMISAVLGRRSGRLLIDPLAVATPDGIVVPDLTEGGDADALMHGAPDPGDELDRALAAAADLMADAAHAGLRHVGGAFPGRVVSACERLHRIGLHRLAADLDALRGPDPGAAWVRAELRLLATIDVR</sequence>
<evidence type="ECO:0000259" key="2">
    <source>
        <dbReference type="PROSITE" id="PS50966"/>
    </source>
</evidence>
<keyword evidence="4" id="KW-1185">Reference proteome</keyword>
<dbReference type="Pfam" id="PF04434">
    <property type="entry name" value="SWIM"/>
    <property type="match status" value="1"/>
</dbReference>
<dbReference type="InterPro" id="IPR007527">
    <property type="entry name" value="Znf_SWIM"/>
</dbReference>
<gene>
    <name evidence="3" type="ORF">A8L58_05890</name>
</gene>
<dbReference type="Proteomes" id="UP000178666">
    <property type="component" value="Chromosome"/>
</dbReference>
<accession>A0ABN4TZH8</accession>
<name>A0ABN4TZH8_9ACTN</name>
<keyword evidence="1" id="KW-0863">Zinc-finger</keyword>
<protein>
    <recommendedName>
        <fullName evidence="2">SWIM-type domain-containing protein</fullName>
    </recommendedName>
</protein>